<name>A0AAW7X841_9GAMM</name>
<dbReference type="GO" id="GO:1903189">
    <property type="term" value="P:glyoxal metabolic process"/>
    <property type="evidence" value="ECO:0007669"/>
    <property type="project" value="TreeGrafter"/>
</dbReference>
<evidence type="ECO:0000256" key="1">
    <source>
        <dbReference type="ARBA" id="ARBA00022737"/>
    </source>
</evidence>
<organism evidence="3 4">
    <name type="scientific">Saccharophagus degradans</name>
    <dbReference type="NCBI Taxonomy" id="86304"/>
    <lineage>
        <taxon>Bacteria</taxon>
        <taxon>Pseudomonadati</taxon>
        <taxon>Pseudomonadota</taxon>
        <taxon>Gammaproteobacteria</taxon>
        <taxon>Cellvibrionales</taxon>
        <taxon>Cellvibrionaceae</taxon>
        <taxon>Saccharophagus</taxon>
    </lineage>
</organism>
<dbReference type="InterPro" id="IPR006287">
    <property type="entry name" value="DJ-1"/>
</dbReference>
<evidence type="ECO:0000313" key="4">
    <source>
        <dbReference type="Proteomes" id="UP001169760"/>
    </source>
</evidence>
<dbReference type="RefSeq" id="WP_216062867.1">
    <property type="nucleotide sequence ID" value="NZ_JAHKPP010000006.1"/>
</dbReference>
<dbReference type="Proteomes" id="UP001169760">
    <property type="component" value="Unassembled WGS sequence"/>
</dbReference>
<dbReference type="PANTHER" id="PTHR48094">
    <property type="entry name" value="PROTEIN/NUCLEIC ACID DEGLYCASE DJ-1-RELATED"/>
    <property type="match status" value="1"/>
</dbReference>
<gene>
    <name evidence="3" type="ORF">Q4521_10725</name>
</gene>
<feature type="domain" description="DJ-1/PfpI" evidence="2">
    <location>
        <begin position="2"/>
        <end position="168"/>
    </location>
</feature>
<dbReference type="Pfam" id="PF01965">
    <property type="entry name" value="DJ-1_PfpI"/>
    <property type="match status" value="1"/>
</dbReference>
<dbReference type="GO" id="GO:0005737">
    <property type="term" value="C:cytoplasm"/>
    <property type="evidence" value="ECO:0007669"/>
    <property type="project" value="UniProtKB-ARBA"/>
</dbReference>
<protein>
    <submittedName>
        <fullName evidence="3">DJ-1/PfpI family protein</fullName>
    </submittedName>
</protein>
<dbReference type="CDD" id="cd03135">
    <property type="entry name" value="GATase1_DJ-1"/>
    <property type="match status" value="1"/>
</dbReference>
<evidence type="ECO:0000313" key="3">
    <source>
        <dbReference type="EMBL" id="MDO6422948.1"/>
    </source>
</evidence>
<keyword evidence="1" id="KW-0677">Repeat</keyword>
<sequence>MKQVLVLVADGTEEIEAVTVVDVLRRVGAKVTVASVMPQMATIEASRGVKIVADTILRPHLFDTQWDALVLPGGMPGAEYLGLSAEVVTLIKNTKAAGNIVAAICAAPAVVLGRNGLLKGAEATCHPSFQAELAHHTTVSSARVVDAGWLITSQGPGTAIEFALKLVARLYSPIEAAALAEAMVVDIPI</sequence>
<dbReference type="AlphaFoldDB" id="A0AAW7X841"/>
<dbReference type="PANTHER" id="PTHR48094:SF12">
    <property type="entry name" value="PARKINSON DISEASE PROTEIN 7 HOMOLOG"/>
    <property type="match status" value="1"/>
</dbReference>
<dbReference type="InterPro" id="IPR002818">
    <property type="entry name" value="DJ-1/PfpI"/>
</dbReference>
<dbReference type="EMBL" id="JAUOPB010000007">
    <property type="protein sequence ID" value="MDO6422948.1"/>
    <property type="molecule type" value="Genomic_DNA"/>
</dbReference>
<reference evidence="3" key="1">
    <citation type="submission" date="2023-07" db="EMBL/GenBank/DDBJ databases">
        <title>Genome content predicts the carbon catabolic preferences of heterotrophic bacteria.</title>
        <authorList>
            <person name="Gralka M."/>
        </authorList>
    </citation>
    <scope>NUCLEOTIDE SEQUENCE</scope>
    <source>
        <strain evidence="3">I3M17_2</strain>
    </source>
</reference>
<evidence type="ECO:0000259" key="2">
    <source>
        <dbReference type="Pfam" id="PF01965"/>
    </source>
</evidence>
<dbReference type="FunFam" id="3.40.50.880:FF:000015">
    <property type="entry name" value="Protein DJ-1 homolog C"/>
    <property type="match status" value="1"/>
</dbReference>
<proteinExistence type="predicted"/>
<dbReference type="NCBIfam" id="TIGR01383">
    <property type="entry name" value="not_thiJ"/>
    <property type="match status" value="1"/>
</dbReference>
<dbReference type="InterPro" id="IPR050325">
    <property type="entry name" value="Prot/Nucl_acid_deglycase"/>
</dbReference>
<comment type="caution">
    <text evidence="3">The sequence shown here is derived from an EMBL/GenBank/DDBJ whole genome shotgun (WGS) entry which is preliminary data.</text>
</comment>
<accession>A0AAW7X841</accession>